<dbReference type="GO" id="GO:0003723">
    <property type="term" value="F:RNA binding"/>
    <property type="evidence" value="ECO:0007669"/>
    <property type="project" value="TreeGrafter"/>
</dbReference>
<dbReference type="KEGG" id="bmic:BMR1_03g03190"/>
<sequence>MDFRHRLKFSFHILILYTLCILIALLINDANSFKVYLTNFYRRPHLYNNELYQPSHNFKIGSTDTNGNDISSLFDDIKLEDILELPKETEITETIAQSEPAAESEVDKDKKSLSIYDEDTEANVWSLVLPKEFLYSASNESIWGDDSQITEYKPKPIRWSTRTTDEERMRLGDIYQHLSRKPLAQVYKPISSAHPNVEDIDRTFFLFDIEGHLRYYLEHLNGDYNPQIHKGHMRDTKTINYLLNREYIQEFKRPFPPPSNSINIAQNHLIQIIPTVLESLAVSIKNDPNIECIASPPFHDMQKMAPGIKSGEFYKNIISDDYKKLCDLTGVHEPSKGYIYPYANTEPLIDRLVMKLYLDLLETREFGKINFKKMYCLGKKKSAISGVYIEPGNGHLSINGRDGYQYLDYNEELLEVVFKPLTTLRIQKHFNVIATARGGGISGQANAIFHALSTYIYTTFLPISKPILRYFGLVTRDLRRVERKKPNMHKSRRAEQYSKR</sequence>
<dbReference type="GO" id="GO:0003735">
    <property type="term" value="F:structural constituent of ribosome"/>
    <property type="evidence" value="ECO:0007669"/>
    <property type="project" value="InterPro"/>
</dbReference>
<dbReference type="GO" id="GO:0015935">
    <property type="term" value="C:small ribosomal subunit"/>
    <property type="evidence" value="ECO:0007669"/>
    <property type="project" value="TreeGrafter"/>
</dbReference>
<evidence type="ECO:0000313" key="5">
    <source>
        <dbReference type="EMBL" id="CTQ41238.1"/>
    </source>
</evidence>
<reference evidence="5 6" key="2">
    <citation type="journal article" date="2013" name="PLoS ONE">
        <title>Whole genome mapping and re-organization of the nuclear and mitochondrial genomes of Babesia microti isolates.</title>
        <authorList>
            <person name="Cornillot E."/>
            <person name="Dassouli A."/>
            <person name="Garg A."/>
            <person name="Pachikara N."/>
            <person name="Randazzo S."/>
            <person name="Depoix D."/>
            <person name="Carcy B."/>
            <person name="Delbecq S."/>
            <person name="Frutos R."/>
            <person name="Silva J.C."/>
            <person name="Sutton R."/>
            <person name="Krause P.J."/>
            <person name="Mamoun C.B."/>
        </authorList>
    </citation>
    <scope>NUCLEOTIDE SEQUENCE [LARGE SCALE GENOMIC DNA]</scope>
    <source>
        <strain evidence="5 6">RI</strain>
    </source>
</reference>
<evidence type="ECO:0000256" key="4">
    <source>
        <dbReference type="SAM" id="Phobius"/>
    </source>
</evidence>
<dbReference type="PANTHER" id="PTHR21569:SF1">
    <property type="entry name" value="SMALL RIBOSOMAL SUBUNIT PROTEIN US9M"/>
    <property type="match status" value="1"/>
</dbReference>
<dbReference type="InterPro" id="IPR014721">
    <property type="entry name" value="Ribsml_uS5_D2-typ_fold_subgr"/>
</dbReference>
<evidence type="ECO:0000313" key="6">
    <source>
        <dbReference type="Proteomes" id="UP000002899"/>
    </source>
</evidence>
<dbReference type="SUPFAM" id="SSF54211">
    <property type="entry name" value="Ribosomal protein S5 domain 2-like"/>
    <property type="match status" value="1"/>
</dbReference>
<gene>
    <name evidence="5" type="ORF">BMR1_03g03190</name>
</gene>
<name>A0A0K3ARG9_BABMR</name>
<keyword evidence="4" id="KW-0472">Membrane</keyword>
<feature type="transmembrane region" description="Helical" evidence="4">
    <location>
        <begin position="9"/>
        <end position="27"/>
    </location>
</feature>
<dbReference type="RefSeq" id="XP_012649249.1">
    <property type="nucleotide sequence ID" value="XM_012793795.1"/>
</dbReference>
<dbReference type="GO" id="GO:0005737">
    <property type="term" value="C:cytoplasm"/>
    <property type="evidence" value="ECO:0007669"/>
    <property type="project" value="UniProtKB-ARBA"/>
</dbReference>
<dbReference type="Proteomes" id="UP000002899">
    <property type="component" value="Chromosome III"/>
</dbReference>
<evidence type="ECO:0000256" key="2">
    <source>
        <dbReference type="ARBA" id="ARBA00022980"/>
    </source>
</evidence>
<dbReference type="InterPro" id="IPR023035">
    <property type="entry name" value="Ribosomal_uS9_bac/plastid"/>
</dbReference>
<dbReference type="GO" id="GO:0006412">
    <property type="term" value="P:translation"/>
    <property type="evidence" value="ECO:0007669"/>
    <property type="project" value="InterPro"/>
</dbReference>
<dbReference type="Gene3D" id="3.30.230.10">
    <property type="match status" value="1"/>
</dbReference>
<comment type="similarity">
    <text evidence="1">Belongs to the universal ribosomal protein uS9 family.</text>
</comment>
<dbReference type="Pfam" id="PF00380">
    <property type="entry name" value="Ribosomal_S9"/>
    <property type="match status" value="1"/>
</dbReference>
<dbReference type="NCBIfam" id="NF001099">
    <property type="entry name" value="PRK00132.1"/>
    <property type="match status" value="1"/>
</dbReference>
<evidence type="ECO:0000256" key="1">
    <source>
        <dbReference type="ARBA" id="ARBA00005251"/>
    </source>
</evidence>
<accession>A0A0K3ARG9</accession>
<keyword evidence="6" id="KW-1185">Reference proteome</keyword>
<reference evidence="5 6" key="1">
    <citation type="journal article" date="2012" name="Nucleic Acids Res.">
        <title>Sequencing of the smallest Apicomplexan genome from the human pathogen Babesia microti.</title>
        <authorList>
            <person name="Cornillot E."/>
            <person name="Hadj-Kaddour K."/>
            <person name="Dassouli A."/>
            <person name="Noel B."/>
            <person name="Ranwez V."/>
            <person name="Vacherie B."/>
            <person name="Augagneur Y."/>
            <person name="Bres V."/>
            <person name="Duclos A."/>
            <person name="Randazzo S."/>
            <person name="Carcy B."/>
            <person name="Debierre-Grockiego F."/>
            <person name="Delbecq S."/>
            <person name="Moubri-Menage K."/>
            <person name="Shams-Eldin H."/>
            <person name="Usmani-Brown S."/>
            <person name="Bringaud F."/>
            <person name="Wincker P."/>
            <person name="Vivares C.P."/>
            <person name="Schwarz R.T."/>
            <person name="Schetters T.P."/>
            <person name="Krause P.J."/>
            <person name="Gorenflot A."/>
            <person name="Berry V."/>
            <person name="Barbe V."/>
            <person name="Ben Mamoun C."/>
        </authorList>
    </citation>
    <scope>NUCLEOTIDE SEQUENCE [LARGE SCALE GENOMIC DNA]</scope>
    <source>
        <strain evidence="5 6">RI</strain>
    </source>
</reference>
<evidence type="ECO:0000256" key="3">
    <source>
        <dbReference type="ARBA" id="ARBA00023274"/>
    </source>
</evidence>
<dbReference type="InterPro" id="IPR000754">
    <property type="entry name" value="Ribosomal_uS9"/>
</dbReference>
<dbReference type="GeneID" id="24425281"/>
<organism evidence="5 6">
    <name type="scientific">Babesia microti (strain RI)</name>
    <dbReference type="NCBI Taxonomy" id="1133968"/>
    <lineage>
        <taxon>Eukaryota</taxon>
        <taxon>Sar</taxon>
        <taxon>Alveolata</taxon>
        <taxon>Apicomplexa</taxon>
        <taxon>Aconoidasida</taxon>
        <taxon>Piroplasmida</taxon>
        <taxon>Babesiidae</taxon>
        <taxon>Babesia</taxon>
    </lineage>
</organism>
<keyword evidence="4" id="KW-1133">Transmembrane helix</keyword>
<dbReference type="PANTHER" id="PTHR21569">
    <property type="entry name" value="RIBOSOMAL PROTEIN S9"/>
    <property type="match status" value="1"/>
</dbReference>
<dbReference type="InterPro" id="IPR020568">
    <property type="entry name" value="Ribosomal_Su5_D2-typ_SF"/>
</dbReference>
<protein>
    <submittedName>
        <fullName evidence="5">Ribosomal protein S9/S16</fullName>
    </submittedName>
</protein>
<dbReference type="EMBL" id="LN871598">
    <property type="protein sequence ID" value="CTQ41238.1"/>
    <property type="molecule type" value="Genomic_DNA"/>
</dbReference>
<keyword evidence="2 5" id="KW-0689">Ribosomal protein</keyword>
<proteinExistence type="inferred from homology"/>
<dbReference type="AlphaFoldDB" id="A0A0K3ARG9"/>
<keyword evidence="3" id="KW-0687">Ribonucleoprotein</keyword>
<dbReference type="VEuPathDB" id="PiroplasmaDB:BMR1_03g03190"/>
<reference evidence="5 6" key="3">
    <citation type="journal article" date="2016" name="Sci. Rep.">
        <title>Genome-wide diversity and gene expression profiling of Babesia microti isolates identify polymorphic genes that mediate host-pathogen interactions.</title>
        <authorList>
            <person name="Silva J.C."/>
            <person name="Cornillot E."/>
            <person name="McCracken C."/>
            <person name="Usmani-Brown S."/>
            <person name="Dwivedi A."/>
            <person name="Ifeonu O.O."/>
            <person name="Crabtree J."/>
            <person name="Gotia H.T."/>
            <person name="Virji A.Z."/>
            <person name="Reynes C."/>
            <person name="Colinge J."/>
            <person name="Kumar V."/>
            <person name="Lawres L."/>
            <person name="Pazzi J.E."/>
            <person name="Pablo J.V."/>
            <person name="Hung C."/>
            <person name="Brancato J."/>
            <person name="Kumari P."/>
            <person name="Orvis J."/>
            <person name="Tretina K."/>
            <person name="Chibucos M."/>
            <person name="Ott S."/>
            <person name="Sadzewicz L."/>
            <person name="Sengamalay N."/>
            <person name="Shetty A.C."/>
            <person name="Su Q."/>
            <person name="Tallon L."/>
            <person name="Fraser C.M."/>
            <person name="Frutos R."/>
            <person name="Molina D.M."/>
            <person name="Krause P.J."/>
            <person name="Ben Mamoun C."/>
        </authorList>
    </citation>
    <scope>NUCLEOTIDE SEQUENCE [LARGE SCALE GENOMIC DNA]</scope>
    <source>
        <strain evidence="5 6">RI</strain>
    </source>
</reference>
<keyword evidence="4" id="KW-0812">Transmembrane</keyword>
<dbReference type="OrthoDB" id="10254627at2759"/>